<feature type="transmembrane region" description="Helical" evidence="1">
    <location>
        <begin position="108"/>
        <end position="129"/>
    </location>
</feature>
<keyword evidence="1" id="KW-0812">Transmembrane</keyword>
<accession>A0A172RX64</accession>
<name>A0A172RX64_9ACTN</name>
<evidence type="ECO:0008006" key="4">
    <source>
        <dbReference type="Google" id="ProtNLM"/>
    </source>
</evidence>
<evidence type="ECO:0000313" key="3">
    <source>
        <dbReference type="Proteomes" id="UP000182975"/>
    </source>
</evidence>
<keyword evidence="3" id="KW-1185">Reference proteome</keyword>
<dbReference type="RefSeq" id="WP_066661296.1">
    <property type="nucleotide sequence ID" value="NZ_CP011402.1"/>
</dbReference>
<dbReference type="EMBL" id="FOEC01000003">
    <property type="protein sequence ID" value="SEO61654.1"/>
    <property type="molecule type" value="Genomic_DNA"/>
</dbReference>
<evidence type="ECO:0000256" key="1">
    <source>
        <dbReference type="SAM" id="Phobius"/>
    </source>
</evidence>
<protein>
    <recommendedName>
        <fullName evidence="4">FAR-17a/AIG1-like protein</fullName>
    </recommendedName>
</protein>
<dbReference type="NCBIfam" id="NF038065">
    <property type="entry name" value="Pr6Pr"/>
    <property type="match status" value="1"/>
</dbReference>
<feature type="transmembrane region" description="Helical" evidence="1">
    <location>
        <begin position="185"/>
        <end position="212"/>
    </location>
</feature>
<keyword evidence="1" id="KW-1133">Transmembrane helix</keyword>
<reference evidence="3" key="1">
    <citation type="submission" date="2016-10" db="EMBL/GenBank/DDBJ databases">
        <authorList>
            <person name="Varghese N."/>
        </authorList>
    </citation>
    <scope>NUCLEOTIDE SEQUENCE [LARGE SCALE GENOMIC DNA]</scope>
    <source>
        <strain evidence="3">DSM 21843</strain>
    </source>
</reference>
<dbReference type="InterPro" id="IPR049713">
    <property type="entry name" value="Pr6Pr-like"/>
</dbReference>
<evidence type="ECO:0000313" key="2">
    <source>
        <dbReference type="EMBL" id="SEO61654.1"/>
    </source>
</evidence>
<organism evidence="2 3">
    <name type="scientific">Denitrobacterium detoxificans</name>
    <dbReference type="NCBI Taxonomy" id="79604"/>
    <lineage>
        <taxon>Bacteria</taxon>
        <taxon>Bacillati</taxon>
        <taxon>Actinomycetota</taxon>
        <taxon>Coriobacteriia</taxon>
        <taxon>Eggerthellales</taxon>
        <taxon>Eggerthellaceae</taxon>
        <taxon>Denitrobacterium</taxon>
    </lineage>
</organism>
<dbReference type="AlphaFoldDB" id="A0A172RX64"/>
<keyword evidence="1" id="KW-0472">Membrane</keyword>
<gene>
    <name evidence="2" type="ORF">SAMN02910314_00672</name>
</gene>
<dbReference type="KEGG" id="ddt:AAY81_03220"/>
<dbReference type="Proteomes" id="UP000182975">
    <property type="component" value="Unassembled WGS sequence"/>
</dbReference>
<feature type="transmembrane region" description="Helical" evidence="1">
    <location>
        <begin position="141"/>
        <end position="165"/>
    </location>
</feature>
<dbReference type="STRING" id="79604.AAY81_03220"/>
<proteinExistence type="predicted"/>
<dbReference type="OrthoDB" id="9809977at2"/>
<sequence>MRNTSKTFSIIWKLALIACAIYGLLDGSGILAGSYKEGFPHMFTNVSNIFALGYFSCAAVWLTKNINDDAAITLAPTAKYTATISLLVTMLIAHFMLFDAMFQDGELVFHLVVLHYIVPLMALLDWALFDVKGKLPIWGPFAWLSLVAAYLAFTMIAVGVFGIYMGGGTTADISMYPYTFLDPGISGVEGVVGFCGAMLVAFIVLGYVLWAIDRLLGRLARKH</sequence>
<feature type="transmembrane region" description="Helical" evidence="1">
    <location>
        <begin position="42"/>
        <end position="62"/>
    </location>
</feature>